<keyword evidence="2 8" id="KW-0378">Hydrolase</keyword>
<dbReference type="PROSITE" id="PS51192">
    <property type="entry name" value="HELICASE_ATP_BIND_1"/>
    <property type="match status" value="1"/>
</dbReference>
<organism evidence="8 9">
    <name type="scientific">Luteimicrobium xylanilyticum</name>
    <dbReference type="NCBI Taxonomy" id="1133546"/>
    <lineage>
        <taxon>Bacteria</taxon>
        <taxon>Bacillati</taxon>
        <taxon>Actinomycetota</taxon>
        <taxon>Actinomycetes</taxon>
        <taxon>Micrococcales</taxon>
        <taxon>Luteimicrobium</taxon>
    </lineage>
</organism>
<dbReference type="InterPro" id="IPR049730">
    <property type="entry name" value="SNF2/RAD54-like_C"/>
</dbReference>
<dbReference type="GO" id="GO:0004386">
    <property type="term" value="F:helicase activity"/>
    <property type="evidence" value="ECO:0007669"/>
    <property type="project" value="UniProtKB-KW"/>
</dbReference>
<dbReference type="InterPro" id="IPR057342">
    <property type="entry name" value="DEXDc_RapA"/>
</dbReference>
<dbReference type="InterPro" id="IPR000330">
    <property type="entry name" value="SNF2_N"/>
</dbReference>
<dbReference type="Gene3D" id="3.40.50.300">
    <property type="entry name" value="P-loop containing nucleotide triphosphate hydrolases"/>
    <property type="match status" value="1"/>
</dbReference>
<dbReference type="SMART" id="SM00490">
    <property type="entry name" value="HELICc"/>
    <property type="match status" value="1"/>
</dbReference>
<proteinExistence type="predicted"/>
<dbReference type="Proteomes" id="UP000326702">
    <property type="component" value="Chromosome"/>
</dbReference>
<keyword evidence="4" id="KW-0067">ATP-binding</keyword>
<feature type="domain" description="Helicase C-terminal" evidence="7">
    <location>
        <begin position="463"/>
        <end position="617"/>
    </location>
</feature>
<evidence type="ECO:0000313" key="9">
    <source>
        <dbReference type="Proteomes" id="UP000326702"/>
    </source>
</evidence>
<name>A0A5P9QAM9_9MICO</name>
<dbReference type="InterPro" id="IPR027417">
    <property type="entry name" value="P-loop_NTPase"/>
</dbReference>
<dbReference type="PANTHER" id="PTHR45766">
    <property type="entry name" value="DNA ANNEALING HELICASE AND ENDONUCLEASE ZRANB3 FAMILY MEMBER"/>
    <property type="match status" value="1"/>
</dbReference>
<gene>
    <name evidence="8" type="ORF">KDY119_02027</name>
</gene>
<keyword evidence="3" id="KW-0347">Helicase</keyword>
<feature type="region of interest" description="Disordered" evidence="5">
    <location>
        <begin position="414"/>
        <end position="434"/>
    </location>
</feature>
<dbReference type="PANTHER" id="PTHR45766:SF6">
    <property type="entry name" value="SWI_SNF-RELATED MATRIX-ASSOCIATED ACTIN-DEPENDENT REGULATOR OF CHROMATIN SUBFAMILY A-LIKE PROTEIN 1"/>
    <property type="match status" value="1"/>
</dbReference>
<evidence type="ECO:0000259" key="7">
    <source>
        <dbReference type="PROSITE" id="PS51194"/>
    </source>
</evidence>
<dbReference type="SUPFAM" id="SSF52540">
    <property type="entry name" value="P-loop containing nucleoside triphosphate hydrolases"/>
    <property type="match status" value="1"/>
</dbReference>
<accession>A0A5P9QAM9</accession>
<dbReference type="KEGG" id="lxl:KDY119_02027"/>
<dbReference type="EC" id="3.6.4.-" evidence="8"/>
<feature type="domain" description="Helicase ATP-binding" evidence="6">
    <location>
        <begin position="107"/>
        <end position="285"/>
    </location>
</feature>
<evidence type="ECO:0000256" key="3">
    <source>
        <dbReference type="ARBA" id="ARBA00022806"/>
    </source>
</evidence>
<evidence type="ECO:0000256" key="4">
    <source>
        <dbReference type="ARBA" id="ARBA00022840"/>
    </source>
</evidence>
<dbReference type="GO" id="GO:0005524">
    <property type="term" value="F:ATP binding"/>
    <property type="evidence" value="ECO:0007669"/>
    <property type="project" value="UniProtKB-KW"/>
</dbReference>
<dbReference type="InterPro" id="IPR014001">
    <property type="entry name" value="Helicase_ATP-bd"/>
</dbReference>
<dbReference type="Pfam" id="PF00176">
    <property type="entry name" value="SNF2-rel_dom"/>
    <property type="match status" value="1"/>
</dbReference>
<dbReference type="Gene3D" id="3.40.50.10810">
    <property type="entry name" value="Tandem AAA-ATPase domain"/>
    <property type="match status" value="1"/>
</dbReference>
<evidence type="ECO:0000256" key="5">
    <source>
        <dbReference type="SAM" id="MobiDB-lite"/>
    </source>
</evidence>
<keyword evidence="1" id="KW-0547">Nucleotide-binding</keyword>
<keyword evidence="9" id="KW-1185">Reference proteome</keyword>
<dbReference type="InterPro" id="IPR038718">
    <property type="entry name" value="SNF2-like_sf"/>
</dbReference>
<dbReference type="AlphaFoldDB" id="A0A5P9QAM9"/>
<dbReference type="CDD" id="cd18011">
    <property type="entry name" value="DEXDc_RapA"/>
    <property type="match status" value="1"/>
</dbReference>
<sequence length="955" mass="103801">MPTYASGTLVRARGREWVVLPDSTDDFLVLRPLAGGDADIAGVLPHVEDVESATFAPPGADDLGDHRSAGLLRDALRIGFRSTGGPFRSLARLAVDPRPYQYVPLLMALRQETTRLLIADDVGIGKTIEAGLVAAELLAQGQANGLAVVCPPSLAEQWQSELREKFALEAELVLASTVSRLQRGLTADESIFDRHRITIVSADYIKSDNRRHEFLRTAPDLVIVDEAHTCVVDDSGKGGRGRTQRYRLLLDLAHDESRHLVLVTATPHSGSEGAFRNMLGVLDPALRDLDLRTDEARRRVARHLIQRRRADVRRFMEDTRFPSDRKSTEVAYTLAPAYRSVFDDVVAYARGQVADRSGTATEQRVRWWSALALLRAAASSPRAAAATLTTRSETLSSPDRAAADAVGRATVFDQTEDESTGAEDASPGAVPVLDDGSPEVRHLADLADRFRALASGDDAKLTTLTKRVRALLKDGVSPIVFCRFIATAQYVREHLAEEFKKVQIDVVTGALAPDDRATRVGALLDAAAGEPRILVATDCLSEGVNLQDGFQAVVHYDLAWNPTRHEQREGRVDRFGQVADVVYAVTLYGEDTGIDGIVLDVLLRKHAQIRKDLGISVPVPNDTNDRVVEALLNGMLMRGRQQEQLELDLNLVPEAKAFEDEWNSAVEQEKVSRSRYAQAAIRPDEVAAEVGEARARLGSPADVAQFVRDALSEVGAATATTSDGLTLEMHSIPGTLRDVLARTGTPGAATLRWVDDLPAPRGAAVLHRTDERVAALARFVLDGALDRRVPDRERPARRAGVITTSNVAAVTVLLLVRVRVHVTLPGRHETRTEVAEETRLLAFRGTPAKPEWLSDGEVEALLAATPSANTPADQARGLVENVVKALPQIAAHLDDDARVTAEQMREAHARVRQTARGRDAVGSFGVRGLTVEPQLPVDVLGLFVYRPDMSRGGAA</sequence>
<dbReference type="PROSITE" id="PS51194">
    <property type="entry name" value="HELICASE_CTER"/>
    <property type="match status" value="1"/>
</dbReference>
<evidence type="ECO:0000256" key="1">
    <source>
        <dbReference type="ARBA" id="ARBA00022741"/>
    </source>
</evidence>
<dbReference type="CDD" id="cd18793">
    <property type="entry name" value="SF2_C_SNF"/>
    <property type="match status" value="1"/>
</dbReference>
<reference evidence="8 9" key="1">
    <citation type="submission" date="2019-10" db="EMBL/GenBank/DDBJ databases">
        <title>Genome sequence of Luteimicrobium xylanilyticum HY-24.</title>
        <authorList>
            <person name="Kim D.Y."/>
            <person name="Park H.-Y."/>
        </authorList>
    </citation>
    <scope>NUCLEOTIDE SEQUENCE [LARGE SCALE GENOMIC DNA]</scope>
    <source>
        <strain evidence="8 9">HY-24</strain>
    </source>
</reference>
<dbReference type="EMBL" id="CP045529">
    <property type="protein sequence ID" value="QFU98511.1"/>
    <property type="molecule type" value="Genomic_DNA"/>
</dbReference>
<protein>
    <submittedName>
        <fullName evidence="8">RNA polymerase-associated protein RapA</fullName>
        <ecNumber evidence="8">3.6.4.-</ecNumber>
    </submittedName>
</protein>
<dbReference type="InterPro" id="IPR001650">
    <property type="entry name" value="Helicase_C-like"/>
</dbReference>
<evidence type="ECO:0000259" key="6">
    <source>
        <dbReference type="PROSITE" id="PS51192"/>
    </source>
</evidence>
<dbReference type="SMART" id="SM00487">
    <property type="entry name" value="DEXDc"/>
    <property type="match status" value="1"/>
</dbReference>
<dbReference type="GO" id="GO:0016787">
    <property type="term" value="F:hydrolase activity"/>
    <property type="evidence" value="ECO:0007669"/>
    <property type="project" value="UniProtKB-KW"/>
</dbReference>
<evidence type="ECO:0000313" key="8">
    <source>
        <dbReference type="EMBL" id="QFU98511.1"/>
    </source>
</evidence>
<dbReference type="Pfam" id="PF00271">
    <property type="entry name" value="Helicase_C"/>
    <property type="match status" value="1"/>
</dbReference>
<dbReference type="OrthoDB" id="9814088at2"/>
<evidence type="ECO:0000256" key="2">
    <source>
        <dbReference type="ARBA" id="ARBA00022801"/>
    </source>
</evidence>